<dbReference type="Proteomes" id="UP000266673">
    <property type="component" value="Unassembled WGS sequence"/>
</dbReference>
<proteinExistence type="predicted"/>
<evidence type="ECO:0000313" key="2">
    <source>
        <dbReference type="Proteomes" id="UP000266673"/>
    </source>
</evidence>
<accession>A0A397U988</accession>
<gene>
    <name evidence="1" type="ORF">C2G38_2219192</name>
</gene>
<keyword evidence="2" id="KW-1185">Reference proteome</keyword>
<dbReference type="OrthoDB" id="2420963at2759"/>
<name>A0A397U988_9GLOM</name>
<dbReference type="EMBL" id="QKWP01001951">
    <property type="protein sequence ID" value="RIB05617.1"/>
    <property type="molecule type" value="Genomic_DNA"/>
</dbReference>
<reference evidence="1 2" key="1">
    <citation type="submission" date="2018-06" db="EMBL/GenBank/DDBJ databases">
        <title>Comparative genomics reveals the genomic features of Rhizophagus irregularis, R. cerebriforme, R. diaphanum and Gigaspora rosea, and their symbiotic lifestyle signature.</title>
        <authorList>
            <person name="Morin E."/>
            <person name="San Clemente H."/>
            <person name="Chen E.C.H."/>
            <person name="De La Providencia I."/>
            <person name="Hainaut M."/>
            <person name="Kuo A."/>
            <person name="Kohler A."/>
            <person name="Murat C."/>
            <person name="Tang N."/>
            <person name="Roy S."/>
            <person name="Loubradou J."/>
            <person name="Henrissat B."/>
            <person name="Grigoriev I.V."/>
            <person name="Corradi N."/>
            <person name="Roux C."/>
            <person name="Martin F.M."/>
        </authorList>
    </citation>
    <scope>NUCLEOTIDE SEQUENCE [LARGE SCALE GENOMIC DNA]</scope>
    <source>
        <strain evidence="1 2">DAOM 194757</strain>
    </source>
</reference>
<evidence type="ECO:0000313" key="1">
    <source>
        <dbReference type="EMBL" id="RIB05617.1"/>
    </source>
</evidence>
<sequence length="237" mass="26743">MVLTDESKIVQNLRKRQKHVFMEPRENMRSVLPVSVISKCSEFRRDIIHNSLWKEKEFEILKTTNRILNVLGEIWCNPAFATSTSRNQQSEGTYIADIIVPLLRTNLENLPNGYVCLSTAERQSLASKARRNIGVEEERMDDDYVKLWKETLDGVSFINATCRPKADQFGIVGIQVAGNIIACSLMRLLLTLRNILITNKSLLMQALEYATSHPPRQCCCWTGPVKITGTGGVTGTN</sequence>
<organism evidence="1 2">
    <name type="scientific">Gigaspora rosea</name>
    <dbReference type="NCBI Taxonomy" id="44941"/>
    <lineage>
        <taxon>Eukaryota</taxon>
        <taxon>Fungi</taxon>
        <taxon>Fungi incertae sedis</taxon>
        <taxon>Mucoromycota</taxon>
        <taxon>Glomeromycotina</taxon>
        <taxon>Glomeromycetes</taxon>
        <taxon>Diversisporales</taxon>
        <taxon>Gigasporaceae</taxon>
        <taxon>Gigaspora</taxon>
    </lineage>
</organism>
<dbReference type="AlphaFoldDB" id="A0A397U988"/>
<comment type="caution">
    <text evidence="1">The sequence shown here is derived from an EMBL/GenBank/DDBJ whole genome shotgun (WGS) entry which is preliminary data.</text>
</comment>
<protein>
    <submittedName>
        <fullName evidence="1">Uncharacterized protein</fullName>
    </submittedName>
</protein>